<dbReference type="Gene3D" id="2.30.30.140">
    <property type="match status" value="1"/>
</dbReference>
<accession>A0AAD2FE40</accession>
<name>A0AAD2FE40_9STRA</name>
<feature type="region of interest" description="Disordered" evidence="1">
    <location>
        <begin position="1"/>
        <end position="25"/>
    </location>
</feature>
<comment type="caution">
    <text evidence="3">The sequence shown here is derived from an EMBL/GenBank/DDBJ whole genome shotgun (WGS) entry which is preliminary data.</text>
</comment>
<feature type="transmembrane region" description="Helical" evidence="2">
    <location>
        <begin position="556"/>
        <end position="574"/>
    </location>
</feature>
<keyword evidence="2" id="KW-1133">Transmembrane helix</keyword>
<feature type="transmembrane region" description="Helical" evidence="2">
    <location>
        <begin position="526"/>
        <end position="544"/>
    </location>
</feature>
<dbReference type="Pfam" id="PF05721">
    <property type="entry name" value="PhyH"/>
    <property type="match status" value="1"/>
</dbReference>
<protein>
    <submittedName>
        <fullName evidence="3">Uncharacterized protein</fullName>
    </submittedName>
</protein>
<dbReference type="EMBL" id="CAKOGP040000369">
    <property type="protein sequence ID" value="CAJ1934728.1"/>
    <property type="molecule type" value="Genomic_DNA"/>
</dbReference>
<evidence type="ECO:0000256" key="2">
    <source>
        <dbReference type="SAM" id="Phobius"/>
    </source>
</evidence>
<dbReference type="PANTHER" id="PTHR37563:SF2">
    <property type="entry name" value="PHYTANOYL-COA DIOXYGENASE FAMILY PROTEIN (AFU_ORTHOLOGUE AFUA_2G03330)"/>
    <property type="match status" value="1"/>
</dbReference>
<dbReference type="CDD" id="cd04508">
    <property type="entry name" value="Tudor_SF"/>
    <property type="match status" value="1"/>
</dbReference>
<evidence type="ECO:0000256" key="1">
    <source>
        <dbReference type="SAM" id="MobiDB-lite"/>
    </source>
</evidence>
<evidence type="ECO:0000313" key="4">
    <source>
        <dbReference type="Proteomes" id="UP001295423"/>
    </source>
</evidence>
<dbReference type="Gene3D" id="2.60.120.620">
    <property type="entry name" value="q2cbj1_9rhob like domain"/>
    <property type="match status" value="1"/>
</dbReference>
<dbReference type="Proteomes" id="UP001295423">
    <property type="component" value="Unassembled WGS sequence"/>
</dbReference>
<keyword evidence="2" id="KW-0472">Membrane</keyword>
<dbReference type="PANTHER" id="PTHR37563">
    <property type="entry name" value="PHYTANOYL-COA DIOXYGENASE FAMILY PROTEIN (AFU_ORTHOLOGUE AFUA_2G03330)"/>
    <property type="match status" value="1"/>
</dbReference>
<keyword evidence="2" id="KW-0812">Transmembrane</keyword>
<keyword evidence="4" id="KW-1185">Reference proteome</keyword>
<sequence>MSLASPLHPHANATKTEAATAETSSRISAPSAFNIDRSLSASPSSSAATNGKAGNLRSSRIALSILLEIILLVIPFTFLTGAYLCQELYSGPFVKYMDSFRIMDKGADDRGYYFSLDQDVTYYHRHCTKEDITTFGLNKTDRSNLMILPNENTTPEYAQDIMMKHGAVILPQVLTPETATNLRSYLESRHEIQDTLSWQEKFWTGINRLSLGLGFNDDPSIQKAIHEIGHNPMIQATLEGLFGEPDAAIVEISTLTSLHGAENQGLHSDSDFFGSSLLYGRTFLHSYTMFVSLQDTTSRMGATTVCPGTHWCANPEMDEFCLPNEYEYQEEDVQEAFDEYNENEAFDVSSNGVTAKEGGVLLQGDAMMFNQNVFHRGPQNDDPTFKDTNRVMFIVTFVNKRDFEKYGDVRQQGMGTYYYQRWTMWGHSFSDFRHALSSKHSFWKQPWATFKALGITASNAVPWPEHVARQLANQMDFFLEDELPDFKDYMELTGGFIAPIVQQGTSSDDWHEYIPQVLGNFVEACLYAYQCGLIAVFVMCMLLSPSGTRLSFLKRLLGFHLLIASVGYGLFYAIQEYSFLGQKVVSNVIKVTPFADSGSSIPKATTLPDRSDYLVGSRYDADFLGSYNRALDYQPGNMALDKLVAEYGSSHLPSECLANLIREQWDTPRSANPPRMLLQDAATGYWTLMNDAAALEHLQRLILRRQQPLLQHLDKHLLQALADARFGRRRETSMAKYQTIALLEDLQARFLSPPSSPKGVLSKNAVATFSPSKSLLHPTSSTTAALRSPSNLLRPKSTPHYLSTGSRVWAASGAGAIWHGSWEAARVVEKLDNGLIKVVYDKDGMKQRSLAPMLVQPYHHFVQGDKVEFLYSDGGLTLDWLEGEIDSVSPLGWYNVLSGGHLVSRIAADDLRAPILRQGLQAGDITWAAVSKTGKPTGVVGVWAKASIVKTSKDKVLVKFDSSDLLEEKEWTDVQPYFTVEAGDFVEVRLHDGSWWGATIEAAFEVNEDKTGEDSEDSEDESSDHAGMIKRDFDVYVIEYDEELEGVEEHHIRPLLPLLAVGTRVLSNYAAGGNWFQGTVDQVHSYHRTYSIKYDDGDFETNVTRDRLQVQS</sequence>
<dbReference type="AlphaFoldDB" id="A0AAD2FE40"/>
<proteinExistence type="predicted"/>
<organism evidence="3 4">
    <name type="scientific">Cylindrotheca closterium</name>
    <dbReference type="NCBI Taxonomy" id="2856"/>
    <lineage>
        <taxon>Eukaryota</taxon>
        <taxon>Sar</taxon>
        <taxon>Stramenopiles</taxon>
        <taxon>Ochrophyta</taxon>
        <taxon>Bacillariophyta</taxon>
        <taxon>Bacillariophyceae</taxon>
        <taxon>Bacillariophycidae</taxon>
        <taxon>Bacillariales</taxon>
        <taxon>Bacillariaceae</taxon>
        <taxon>Cylindrotheca</taxon>
    </lineage>
</organism>
<gene>
    <name evidence="3" type="ORF">CYCCA115_LOCUS4067</name>
</gene>
<feature type="compositionally biased region" description="Low complexity" evidence="1">
    <location>
        <begin position="13"/>
        <end position="23"/>
    </location>
</feature>
<feature type="transmembrane region" description="Helical" evidence="2">
    <location>
        <begin position="61"/>
        <end position="84"/>
    </location>
</feature>
<dbReference type="InterPro" id="IPR008775">
    <property type="entry name" value="Phytyl_CoA_dOase-like"/>
</dbReference>
<reference evidence="3" key="1">
    <citation type="submission" date="2023-08" db="EMBL/GenBank/DDBJ databases">
        <authorList>
            <person name="Audoor S."/>
            <person name="Bilcke G."/>
        </authorList>
    </citation>
    <scope>NUCLEOTIDE SEQUENCE</scope>
</reference>
<evidence type="ECO:0000313" key="3">
    <source>
        <dbReference type="EMBL" id="CAJ1934728.1"/>
    </source>
</evidence>
<dbReference type="SUPFAM" id="SSF51197">
    <property type="entry name" value="Clavaminate synthase-like"/>
    <property type="match status" value="1"/>
</dbReference>
<dbReference type="InterPro" id="IPR051961">
    <property type="entry name" value="Fungal_Metabolite_Diox"/>
</dbReference>